<keyword evidence="2" id="KW-0472">Membrane</keyword>
<dbReference type="Proteomes" id="UP000559027">
    <property type="component" value="Unassembled WGS sequence"/>
</dbReference>
<comment type="caution">
    <text evidence="3">The sequence shown here is derived from an EMBL/GenBank/DDBJ whole genome shotgun (WGS) entry which is preliminary data.</text>
</comment>
<feature type="transmembrane region" description="Helical" evidence="2">
    <location>
        <begin position="86"/>
        <end position="106"/>
    </location>
</feature>
<feature type="compositionally biased region" description="Low complexity" evidence="1">
    <location>
        <begin position="42"/>
        <end position="71"/>
    </location>
</feature>
<evidence type="ECO:0000256" key="1">
    <source>
        <dbReference type="SAM" id="MobiDB-lite"/>
    </source>
</evidence>
<feature type="region of interest" description="Disordered" evidence="1">
    <location>
        <begin position="28"/>
        <end position="77"/>
    </location>
</feature>
<reference evidence="3 4" key="1">
    <citation type="journal article" date="2020" name="ISME J.">
        <title>Uncovering the hidden diversity of litter-decomposition mechanisms in mushroom-forming fungi.</title>
        <authorList>
            <person name="Floudas D."/>
            <person name="Bentzer J."/>
            <person name="Ahren D."/>
            <person name="Johansson T."/>
            <person name="Persson P."/>
            <person name="Tunlid A."/>
        </authorList>
    </citation>
    <scope>NUCLEOTIDE SEQUENCE [LARGE SCALE GENOMIC DNA]</scope>
    <source>
        <strain evidence="3 4">CBS 146.42</strain>
    </source>
</reference>
<dbReference type="AlphaFoldDB" id="A0A8H5FXJ6"/>
<keyword evidence="2" id="KW-0812">Transmembrane</keyword>
<feature type="compositionally biased region" description="Basic residues" evidence="1">
    <location>
        <begin position="274"/>
        <end position="283"/>
    </location>
</feature>
<feature type="region of interest" description="Disordered" evidence="1">
    <location>
        <begin position="230"/>
        <end position="283"/>
    </location>
</feature>
<dbReference type="EMBL" id="JAACJO010000010">
    <property type="protein sequence ID" value="KAF5353455.1"/>
    <property type="molecule type" value="Genomic_DNA"/>
</dbReference>
<gene>
    <name evidence="3" type="ORF">D9756_007917</name>
</gene>
<organism evidence="3 4">
    <name type="scientific">Leucocoprinus leucothites</name>
    <dbReference type="NCBI Taxonomy" id="201217"/>
    <lineage>
        <taxon>Eukaryota</taxon>
        <taxon>Fungi</taxon>
        <taxon>Dikarya</taxon>
        <taxon>Basidiomycota</taxon>
        <taxon>Agaricomycotina</taxon>
        <taxon>Agaricomycetes</taxon>
        <taxon>Agaricomycetidae</taxon>
        <taxon>Agaricales</taxon>
        <taxon>Agaricineae</taxon>
        <taxon>Agaricaceae</taxon>
        <taxon>Leucocoprinus</taxon>
    </lineage>
</organism>
<protein>
    <submittedName>
        <fullName evidence="3">Uncharacterized protein</fullName>
    </submittedName>
</protein>
<keyword evidence="2" id="KW-1133">Transmembrane helix</keyword>
<evidence type="ECO:0000313" key="3">
    <source>
        <dbReference type="EMBL" id="KAF5353455.1"/>
    </source>
</evidence>
<sequence>MSTAVSTASPISSTAFITHSRFIVDKASRPPRPTLLSDSPLHQSSGTSLSKSTHTTSQSHSTHTTPQPSNSNIPDNGTASSRNNRIILPICILLTLITVLGAIFFWRWRRARKRQRDLGLGRSTKSKLNPFPLERLVMDDSEQPATGLRPRTEKELPPIPGSNSSVIIIQAPRTKRGRNDKPLPPVPIGTRTRAEDGEAESQSTSHEPQLERQLMTLVQRFEALEATLHIHNPSPGLGPDSGLHQPQLGVIEFEDRPPPEYASEPDIDRDSHVHGRGPRKMRD</sequence>
<name>A0A8H5FXJ6_9AGAR</name>
<feature type="region of interest" description="Disordered" evidence="1">
    <location>
        <begin position="144"/>
        <end position="211"/>
    </location>
</feature>
<keyword evidence="4" id="KW-1185">Reference proteome</keyword>
<evidence type="ECO:0000256" key="2">
    <source>
        <dbReference type="SAM" id="Phobius"/>
    </source>
</evidence>
<proteinExistence type="predicted"/>
<evidence type="ECO:0000313" key="4">
    <source>
        <dbReference type="Proteomes" id="UP000559027"/>
    </source>
</evidence>
<accession>A0A8H5FXJ6</accession>